<evidence type="ECO:0000313" key="3">
    <source>
        <dbReference type="EMBL" id="CAI73570.1"/>
    </source>
</evidence>
<dbReference type="InParanoid" id="Q4UH69"/>
<keyword evidence="1" id="KW-0472">Membrane</keyword>
<feature type="transmembrane region" description="Helical" evidence="1">
    <location>
        <begin position="223"/>
        <end position="243"/>
    </location>
</feature>
<dbReference type="RefSeq" id="XP_954247.1">
    <property type="nucleotide sequence ID" value="XM_949154.1"/>
</dbReference>
<evidence type="ECO:0000313" key="4">
    <source>
        <dbReference type="Proteomes" id="UP000001950"/>
    </source>
</evidence>
<feature type="transmembrane region" description="Helical" evidence="1">
    <location>
        <begin position="151"/>
        <end position="170"/>
    </location>
</feature>
<dbReference type="OrthoDB" id="361833at2759"/>
<name>Q4UH69_THEAN</name>
<evidence type="ECO:0000256" key="2">
    <source>
        <dbReference type="SAM" id="SignalP"/>
    </source>
</evidence>
<dbReference type="VEuPathDB" id="PiroplasmaDB:TA20440"/>
<keyword evidence="1" id="KW-0812">Transmembrane</keyword>
<sequence length="246" mass="28295">MAKLLLYLPFLIIYPVIHNSLSITVLDNKTNFKSYSENFNNKRCKELVNATKSKAKNFSSSIINEFRTHPVSFAVTGASLCISTAFWTKCIDFSEIPLGRPPNNLSESMKNIMNLFLIRRFDGHALLNLLTLYKTMRDMESQLGSTPTMQVFWLSALFAFVSSIFFDYNFDFNFFSRSLISTSCFNNLDEEVLFFGLLETKRKHLLLWLLLSDYLLTFDFREFIGGLSAIVHGGVSLLFYKLLNKV</sequence>
<dbReference type="AlphaFoldDB" id="Q4UH69"/>
<dbReference type="KEGG" id="tan:TA20440"/>
<keyword evidence="1" id="KW-1133">Transmembrane helix</keyword>
<feature type="signal peptide" evidence="2">
    <location>
        <begin position="1"/>
        <end position="22"/>
    </location>
</feature>
<keyword evidence="4" id="KW-1185">Reference proteome</keyword>
<keyword evidence="2" id="KW-0732">Signal</keyword>
<dbReference type="Proteomes" id="UP000001950">
    <property type="component" value="Chromosome 1"/>
</dbReference>
<gene>
    <name evidence="3" type="ORF">TA20440</name>
</gene>
<proteinExistence type="predicted"/>
<accession>Q4UH69</accession>
<feature type="chain" id="PRO_5004245117" evidence="2">
    <location>
        <begin position="23"/>
        <end position="246"/>
    </location>
</feature>
<reference evidence="3 4" key="1">
    <citation type="journal article" date="2005" name="Science">
        <title>Genome of the host-cell transforming parasite Theileria annulata compared with T. parva.</title>
        <authorList>
            <person name="Pain A."/>
            <person name="Renauld H."/>
            <person name="Berriman M."/>
            <person name="Murphy L."/>
            <person name="Yeats C.A."/>
            <person name="Weir W."/>
            <person name="Kerhornou A."/>
            <person name="Aslett M."/>
            <person name="Bishop R."/>
            <person name="Bouchier C."/>
            <person name="Cochet M."/>
            <person name="Coulson R.M.R."/>
            <person name="Cronin A."/>
            <person name="de Villiers E.P."/>
            <person name="Fraser A."/>
            <person name="Fosker N."/>
            <person name="Gardner M."/>
            <person name="Goble A."/>
            <person name="Griffiths-Jones S."/>
            <person name="Harris D.E."/>
            <person name="Katzer F."/>
            <person name="Larke N."/>
            <person name="Lord A."/>
            <person name="Maser P."/>
            <person name="McKellar S."/>
            <person name="Mooney P."/>
            <person name="Morton F."/>
            <person name="Nene V."/>
            <person name="O'Neil S."/>
            <person name="Price C."/>
            <person name="Quail M.A."/>
            <person name="Rabbinowitsch E."/>
            <person name="Rawlings N.D."/>
            <person name="Rutter S."/>
            <person name="Saunders D."/>
            <person name="Seeger K."/>
            <person name="Shah T."/>
            <person name="Squares R."/>
            <person name="Squares S."/>
            <person name="Tivey A."/>
            <person name="Walker A.R."/>
            <person name="Woodward J."/>
            <person name="Dobbelaere D.A.E."/>
            <person name="Langsley G."/>
            <person name="Rajandream M.A."/>
            <person name="McKeever D."/>
            <person name="Shiels B."/>
            <person name="Tait A."/>
            <person name="Barrell B.G."/>
            <person name="Hall N."/>
        </authorList>
    </citation>
    <scope>NUCLEOTIDE SEQUENCE [LARGE SCALE GENOMIC DNA]</scope>
    <source>
        <strain evidence="4">Ankara</strain>
    </source>
</reference>
<evidence type="ECO:0000256" key="1">
    <source>
        <dbReference type="SAM" id="Phobius"/>
    </source>
</evidence>
<protein>
    <submittedName>
        <fullName evidence="3">Hypothetical membrane protein, putative</fullName>
    </submittedName>
</protein>
<dbReference type="EMBL" id="CR940347">
    <property type="protein sequence ID" value="CAI73570.1"/>
    <property type="molecule type" value="Genomic_DNA"/>
</dbReference>
<dbReference type="GeneID" id="3863499"/>
<organism evidence="3 4">
    <name type="scientific">Theileria annulata</name>
    <dbReference type="NCBI Taxonomy" id="5874"/>
    <lineage>
        <taxon>Eukaryota</taxon>
        <taxon>Sar</taxon>
        <taxon>Alveolata</taxon>
        <taxon>Apicomplexa</taxon>
        <taxon>Aconoidasida</taxon>
        <taxon>Piroplasmida</taxon>
        <taxon>Theileriidae</taxon>
        <taxon>Theileria</taxon>
    </lineage>
</organism>
<dbReference type="eggNOG" id="ENOG502QWVE">
    <property type="taxonomic scope" value="Eukaryota"/>
</dbReference>